<protein>
    <submittedName>
        <fullName evidence="4">GNAT family N-acetyltransferase</fullName>
    </submittedName>
</protein>
<dbReference type="CDD" id="cd04301">
    <property type="entry name" value="NAT_SF"/>
    <property type="match status" value="1"/>
</dbReference>
<dbReference type="InterPro" id="IPR050832">
    <property type="entry name" value="Bact_Acetyltransf"/>
</dbReference>
<keyword evidence="5" id="KW-1185">Reference proteome</keyword>
<name>A0ABV7J757_9RHOB</name>
<dbReference type="SUPFAM" id="SSF55729">
    <property type="entry name" value="Acyl-CoA N-acyltransferases (Nat)"/>
    <property type="match status" value="1"/>
</dbReference>
<dbReference type="InterPro" id="IPR000182">
    <property type="entry name" value="GNAT_dom"/>
</dbReference>
<evidence type="ECO:0000313" key="4">
    <source>
        <dbReference type="EMBL" id="MFC3183149.1"/>
    </source>
</evidence>
<feature type="domain" description="N-acetyltransferase" evidence="3">
    <location>
        <begin position="1"/>
        <end position="141"/>
    </location>
</feature>
<reference evidence="5" key="1">
    <citation type="journal article" date="2019" name="Int. J. Syst. Evol. Microbiol.">
        <title>The Global Catalogue of Microorganisms (GCM) 10K type strain sequencing project: providing services to taxonomists for standard genome sequencing and annotation.</title>
        <authorList>
            <consortium name="The Broad Institute Genomics Platform"/>
            <consortium name="The Broad Institute Genome Sequencing Center for Infectious Disease"/>
            <person name="Wu L."/>
            <person name="Ma J."/>
        </authorList>
    </citation>
    <scope>NUCLEOTIDE SEQUENCE [LARGE SCALE GENOMIC DNA]</scope>
    <source>
        <strain evidence="5">KCTC 52039</strain>
    </source>
</reference>
<comment type="caution">
    <text evidence="4">The sequence shown here is derived from an EMBL/GenBank/DDBJ whole genome shotgun (WGS) entry which is preliminary data.</text>
</comment>
<evidence type="ECO:0000313" key="5">
    <source>
        <dbReference type="Proteomes" id="UP001595547"/>
    </source>
</evidence>
<dbReference type="EMBL" id="JBHRTO010000002">
    <property type="protein sequence ID" value="MFC3183149.1"/>
    <property type="molecule type" value="Genomic_DNA"/>
</dbReference>
<evidence type="ECO:0000259" key="3">
    <source>
        <dbReference type="PROSITE" id="PS51186"/>
    </source>
</evidence>
<dbReference type="PROSITE" id="PS51186">
    <property type="entry name" value="GNAT"/>
    <property type="match status" value="1"/>
</dbReference>
<evidence type="ECO:0000256" key="1">
    <source>
        <dbReference type="ARBA" id="ARBA00022679"/>
    </source>
</evidence>
<sequence length="142" mass="15045">MTLEIIETLDIALCRQLRRVVFIEEQGVSEADELDDLDDVALHLLAVLDGLAVGSARLLVQGEVGKIGRVCVLQQARGAGIGAALIHAAVARLRAAPGVKKAKLGAQVHALGFYQALGFEAYGPVYDDAGIEHRDMVLGFGD</sequence>
<dbReference type="PANTHER" id="PTHR43877">
    <property type="entry name" value="AMINOALKYLPHOSPHONATE N-ACETYLTRANSFERASE-RELATED-RELATED"/>
    <property type="match status" value="1"/>
</dbReference>
<accession>A0ABV7J757</accession>
<evidence type="ECO:0000256" key="2">
    <source>
        <dbReference type="ARBA" id="ARBA00023315"/>
    </source>
</evidence>
<dbReference type="RefSeq" id="WP_380074803.1">
    <property type="nucleotide sequence ID" value="NZ_JBHRTO010000002.1"/>
</dbReference>
<proteinExistence type="predicted"/>
<organism evidence="4 5">
    <name type="scientific">Cypionkella sinensis</name>
    <dbReference type="NCBI Taxonomy" id="1756043"/>
    <lineage>
        <taxon>Bacteria</taxon>
        <taxon>Pseudomonadati</taxon>
        <taxon>Pseudomonadota</taxon>
        <taxon>Alphaproteobacteria</taxon>
        <taxon>Rhodobacterales</taxon>
        <taxon>Paracoccaceae</taxon>
        <taxon>Cypionkella</taxon>
    </lineage>
</organism>
<gene>
    <name evidence="4" type="ORF">ACFOGH_19270</name>
</gene>
<dbReference type="Pfam" id="PF13673">
    <property type="entry name" value="Acetyltransf_10"/>
    <property type="match status" value="1"/>
</dbReference>
<keyword evidence="2" id="KW-0012">Acyltransferase</keyword>
<keyword evidence="1" id="KW-0808">Transferase</keyword>
<dbReference type="InterPro" id="IPR016181">
    <property type="entry name" value="Acyl_CoA_acyltransferase"/>
</dbReference>
<dbReference type="Proteomes" id="UP001595547">
    <property type="component" value="Unassembled WGS sequence"/>
</dbReference>
<dbReference type="Gene3D" id="3.40.630.30">
    <property type="match status" value="1"/>
</dbReference>